<dbReference type="Proteomes" id="UP000321567">
    <property type="component" value="Unassembled WGS sequence"/>
</dbReference>
<feature type="compositionally biased region" description="Polar residues" evidence="1">
    <location>
        <begin position="16"/>
        <end position="30"/>
    </location>
</feature>
<name>A0A512H6M5_9PROT</name>
<evidence type="ECO:0000256" key="1">
    <source>
        <dbReference type="SAM" id="MobiDB-lite"/>
    </source>
</evidence>
<reference evidence="2 3" key="1">
    <citation type="submission" date="2019-07" db="EMBL/GenBank/DDBJ databases">
        <title>Whole genome shotgun sequence of Rhodospirillum oryzae NBRC 107573.</title>
        <authorList>
            <person name="Hosoyama A."/>
            <person name="Uohara A."/>
            <person name="Ohji S."/>
            <person name="Ichikawa N."/>
        </authorList>
    </citation>
    <scope>NUCLEOTIDE SEQUENCE [LARGE SCALE GENOMIC DNA]</scope>
    <source>
        <strain evidence="2 3">NBRC 107573</strain>
    </source>
</reference>
<dbReference type="GO" id="GO:0009399">
    <property type="term" value="P:nitrogen fixation"/>
    <property type="evidence" value="ECO:0007669"/>
    <property type="project" value="InterPro"/>
</dbReference>
<dbReference type="RefSeq" id="WP_246135428.1">
    <property type="nucleotide sequence ID" value="NZ_BJZO01000026.1"/>
</dbReference>
<feature type="region of interest" description="Disordered" evidence="1">
    <location>
        <begin position="1"/>
        <end position="40"/>
    </location>
</feature>
<gene>
    <name evidence="2" type="ORF">ROR02_12230</name>
</gene>
<evidence type="ECO:0000313" key="3">
    <source>
        <dbReference type="Proteomes" id="UP000321567"/>
    </source>
</evidence>
<dbReference type="GO" id="GO:0030151">
    <property type="term" value="F:molybdenum ion binding"/>
    <property type="evidence" value="ECO:0007669"/>
    <property type="project" value="InterPro"/>
</dbReference>
<proteinExistence type="predicted"/>
<keyword evidence="3" id="KW-1185">Reference proteome</keyword>
<dbReference type="InterPro" id="IPR006975">
    <property type="entry name" value="NifQ"/>
</dbReference>
<dbReference type="AlphaFoldDB" id="A0A512H6M5"/>
<comment type="caution">
    <text evidence="2">The sequence shown here is derived from an EMBL/GenBank/DDBJ whole genome shotgun (WGS) entry which is preliminary data.</text>
</comment>
<dbReference type="EMBL" id="BJZO01000026">
    <property type="protein sequence ID" value="GEO81092.1"/>
    <property type="molecule type" value="Genomic_DNA"/>
</dbReference>
<dbReference type="Pfam" id="PF04891">
    <property type="entry name" value="NifQ"/>
    <property type="match status" value="1"/>
</dbReference>
<protein>
    <submittedName>
        <fullName evidence="2">Iron-molybdenum cofactor biosynthesis protein NifQ</fullName>
    </submittedName>
</protein>
<sequence>MSPGQPTGGERAPVAGSSTPRPASAGSSTPTPAPASFWTPGPVPEGVDPFDHRVFACLVRAALADAPRPLAHALGLDPAALARLGARYFPDAPLDPGAPDAGPDALEEPDLRALLRAHRTRGIEEEAWLAAIVARRALKPDHLWQDLGLDQRADLTRFLERHFESLATRNVHNMRWKKFFYRTLCEAEGVVVCKSPTCAECVDYADCFGPETGGGSRA</sequence>
<organism evidence="2 3">
    <name type="scientific">Pararhodospirillum oryzae</name>
    <dbReference type="NCBI Taxonomy" id="478448"/>
    <lineage>
        <taxon>Bacteria</taxon>
        <taxon>Pseudomonadati</taxon>
        <taxon>Pseudomonadota</taxon>
        <taxon>Alphaproteobacteria</taxon>
        <taxon>Rhodospirillales</taxon>
        <taxon>Rhodospirillaceae</taxon>
        <taxon>Pararhodospirillum</taxon>
    </lineage>
</organism>
<accession>A0A512H6M5</accession>
<evidence type="ECO:0000313" key="2">
    <source>
        <dbReference type="EMBL" id="GEO81092.1"/>
    </source>
</evidence>